<feature type="transmembrane region" description="Helical" evidence="5">
    <location>
        <begin position="34"/>
        <end position="55"/>
    </location>
</feature>
<organism evidence="6 7">
    <name type="scientific">Effrenium voratum</name>
    <dbReference type="NCBI Taxonomy" id="2562239"/>
    <lineage>
        <taxon>Eukaryota</taxon>
        <taxon>Sar</taxon>
        <taxon>Alveolata</taxon>
        <taxon>Dinophyceae</taxon>
        <taxon>Suessiales</taxon>
        <taxon>Symbiodiniaceae</taxon>
        <taxon>Effrenium</taxon>
    </lineage>
</organism>
<dbReference type="Gene3D" id="1.20.120.550">
    <property type="entry name" value="Membrane associated eicosanoid/glutathione metabolism-like domain"/>
    <property type="match status" value="1"/>
</dbReference>
<evidence type="ECO:0000256" key="5">
    <source>
        <dbReference type="SAM" id="Phobius"/>
    </source>
</evidence>
<gene>
    <name evidence="6" type="ORF">EVOR1521_LOCUS24071</name>
</gene>
<dbReference type="InterPro" id="IPR023352">
    <property type="entry name" value="MAPEG-like_dom_sf"/>
</dbReference>
<dbReference type="EMBL" id="CAUJNA010003385">
    <property type="protein sequence ID" value="CAJ1400780.1"/>
    <property type="molecule type" value="Genomic_DNA"/>
</dbReference>
<sequence length="179" mass="20171">MQAPPAWLMAMMARMPAPLQQRVQALLMRAMQDMYLPALATVPVAWFLAYVPHFMKFGVILSKQRVTEYNNQDPRSTDYAQFGPSEKLIRRLLACHQNALEGFPAFAFAVLMCKMQKVKPLEAFQLCLRYLIARVLYIAFYAAGTNDAVAALRSLAWMDSYASIARLYGKALSAAPAKR</sequence>
<evidence type="ECO:0000313" key="7">
    <source>
        <dbReference type="Proteomes" id="UP001178507"/>
    </source>
</evidence>
<evidence type="ECO:0000313" key="6">
    <source>
        <dbReference type="EMBL" id="CAJ1400780.1"/>
    </source>
</evidence>
<proteinExistence type="predicted"/>
<evidence type="ECO:0000256" key="2">
    <source>
        <dbReference type="ARBA" id="ARBA00022692"/>
    </source>
</evidence>
<dbReference type="GO" id="GO:0016020">
    <property type="term" value="C:membrane"/>
    <property type="evidence" value="ECO:0007669"/>
    <property type="project" value="UniProtKB-SubCell"/>
</dbReference>
<dbReference type="Pfam" id="PF01124">
    <property type="entry name" value="MAPEG"/>
    <property type="match status" value="1"/>
</dbReference>
<dbReference type="Proteomes" id="UP001178507">
    <property type="component" value="Unassembled WGS sequence"/>
</dbReference>
<dbReference type="AlphaFoldDB" id="A0AA36J6Z9"/>
<protein>
    <submittedName>
        <fullName evidence="6">Uncharacterized protein</fullName>
    </submittedName>
</protein>
<dbReference type="PANTHER" id="PTHR35371:SF1">
    <property type="entry name" value="BLR7753 PROTEIN"/>
    <property type="match status" value="1"/>
</dbReference>
<dbReference type="InterPro" id="IPR001129">
    <property type="entry name" value="Membr-assoc_MAPEG"/>
</dbReference>
<keyword evidence="4 5" id="KW-0472">Membrane</keyword>
<evidence type="ECO:0000256" key="1">
    <source>
        <dbReference type="ARBA" id="ARBA00004370"/>
    </source>
</evidence>
<keyword evidence="3 5" id="KW-1133">Transmembrane helix</keyword>
<keyword evidence="7" id="KW-1185">Reference proteome</keyword>
<accession>A0AA36J6Z9</accession>
<evidence type="ECO:0000256" key="3">
    <source>
        <dbReference type="ARBA" id="ARBA00022989"/>
    </source>
</evidence>
<name>A0AA36J6Z9_9DINO</name>
<comment type="subcellular location">
    <subcellularLocation>
        <location evidence="1">Membrane</location>
    </subcellularLocation>
</comment>
<evidence type="ECO:0000256" key="4">
    <source>
        <dbReference type="ARBA" id="ARBA00023136"/>
    </source>
</evidence>
<dbReference type="SUPFAM" id="SSF161084">
    <property type="entry name" value="MAPEG domain-like"/>
    <property type="match status" value="1"/>
</dbReference>
<keyword evidence="2 5" id="KW-0812">Transmembrane</keyword>
<comment type="caution">
    <text evidence="6">The sequence shown here is derived from an EMBL/GenBank/DDBJ whole genome shotgun (WGS) entry which is preliminary data.</text>
</comment>
<dbReference type="PANTHER" id="PTHR35371">
    <property type="entry name" value="INNER MEMBRANE PROTEIN"/>
    <property type="match status" value="1"/>
</dbReference>
<reference evidence="6" key="1">
    <citation type="submission" date="2023-08" db="EMBL/GenBank/DDBJ databases">
        <authorList>
            <person name="Chen Y."/>
            <person name="Shah S."/>
            <person name="Dougan E. K."/>
            <person name="Thang M."/>
            <person name="Chan C."/>
        </authorList>
    </citation>
    <scope>NUCLEOTIDE SEQUENCE</scope>
</reference>